<evidence type="ECO:0000313" key="1">
    <source>
        <dbReference type="Proteomes" id="UP000036681"/>
    </source>
</evidence>
<reference evidence="2" key="1">
    <citation type="submission" date="2017-02" db="UniProtKB">
        <authorList>
            <consortium name="WormBaseParasite"/>
        </authorList>
    </citation>
    <scope>IDENTIFICATION</scope>
</reference>
<accession>A0A0M3HN65</accession>
<proteinExistence type="predicted"/>
<dbReference type="Proteomes" id="UP000036681">
    <property type="component" value="Unplaced"/>
</dbReference>
<dbReference type="AlphaFoldDB" id="A0A0M3HN65"/>
<evidence type="ECO:0000313" key="2">
    <source>
        <dbReference type="WBParaSite" id="ALUE_0000308101-mRNA-1"/>
    </source>
</evidence>
<keyword evidence="1" id="KW-1185">Reference proteome</keyword>
<sequence>MQDDARITDAPLVPPVGIKRVKNAYWGYRKLGVQIKWCSRAVTASSAPGRVARSGFARLDNVAASANRMKLV</sequence>
<name>A0A0M3HN65_ASCLU</name>
<protein>
    <submittedName>
        <fullName evidence="2">60S ribosomal protein L13a</fullName>
    </submittedName>
</protein>
<dbReference type="WBParaSite" id="ALUE_0000308101-mRNA-1">
    <property type="protein sequence ID" value="ALUE_0000308101-mRNA-1"/>
    <property type="gene ID" value="ALUE_0000308101"/>
</dbReference>
<organism evidence="1 2">
    <name type="scientific">Ascaris lumbricoides</name>
    <name type="common">Giant roundworm</name>
    <dbReference type="NCBI Taxonomy" id="6252"/>
    <lineage>
        <taxon>Eukaryota</taxon>
        <taxon>Metazoa</taxon>
        <taxon>Ecdysozoa</taxon>
        <taxon>Nematoda</taxon>
        <taxon>Chromadorea</taxon>
        <taxon>Rhabditida</taxon>
        <taxon>Spirurina</taxon>
        <taxon>Ascaridomorpha</taxon>
        <taxon>Ascaridoidea</taxon>
        <taxon>Ascarididae</taxon>
        <taxon>Ascaris</taxon>
    </lineage>
</organism>